<protein>
    <submittedName>
        <fullName evidence="1">Uncharacterized protein</fullName>
    </submittedName>
</protein>
<evidence type="ECO:0000313" key="2">
    <source>
        <dbReference type="Proteomes" id="UP000263742"/>
    </source>
</evidence>
<organism evidence="1 2">
    <name type="scientific">Dickeya phage vB_DsoM_JA13</name>
    <dbReference type="NCBI Taxonomy" id="2283030"/>
    <lineage>
        <taxon>Viruses</taxon>
        <taxon>Duplodnaviria</taxon>
        <taxon>Heunggongvirae</taxon>
        <taxon>Uroviricota</taxon>
        <taxon>Caudoviricetes</taxon>
        <taxon>Salmondvirus</taxon>
        <taxon>Salmondvirus JA11</taxon>
    </lineage>
</organism>
<evidence type="ECO:0000313" key="1">
    <source>
        <dbReference type="EMBL" id="AXG66560.1"/>
    </source>
</evidence>
<accession>A0A384ZWD3</accession>
<gene>
    <name evidence="1" type="ORF">JA13_157</name>
</gene>
<sequence length="187" mass="21615">MSKRTPTDDLTRIRLKVKDDKRYKKIRALFKTEDLFQLPLAQYAQEVDDLFAMRKVRSLSVNSPKALDKLAESVVQDQSYRSRMTEILATLSESYKTLSDLLSRFQDYVTVAYGNDLKAVGAAKERERAVKNIMAEYYRYCDNLSSLIAKIELYIKDIDKAGYSFKTLVDTLGLINQREYGIPNTRK</sequence>
<dbReference type="Proteomes" id="UP000263742">
    <property type="component" value="Segment"/>
</dbReference>
<dbReference type="EMBL" id="MH460460">
    <property type="protein sequence ID" value="AXG66560.1"/>
    <property type="molecule type" value="Genomic_DNA"/>
</dbReference>
<reference evidence="1 2" key="1">
    <citation type="journal article" date="2018" name="Front. Microbiol.">
        <title>Jumbo Bacteriophages Are Represented Within an Increasing Diversity of Environmental Viruses Infecting the Emerging Phytopathogen, Dickeya solani.</title>
        <authorList>
            <person name="Day A.W."/>
            <person name="Ahn J."/>
            <person name="Salmond G.P.C."/>
        </authorList>
    </citation>
    <scope>NUCLEOTIDE SEQUENCE [LARGE SCALE GENOMIC DNA]</scope>
</reference>
<proteinExistence type="predicted"/>
<name>A0A384ZWD3_9CAUD</name>